<organism evidence="7 9">
    <name type="scientific">Anaerobacillus isosaccharinicus</name>
    <dbReference type="NCBI Taxonomy" id="1532552"/>
    <lineage>
        <taxon>Bacteria</taxon>
        <taxon>Bacillati</taxon>
        <taxon>Bacillota</taxon>
        <taxon>Bacilli</taxon>
        <taxon>Bacillales</taxon>
        <taxon>Bacillaceae</taxon>
        <taxon>Anaerobacillus</taxon>
    </lineage>
</organism>
<keyword evidence="3" id="KW-0560">Oxidoreductase</keyword>
<evidence type="ECO:0000256" key="6">
    <source>
        <dbReference type="ARBA" id="ARBA00047561"/>
    </source>
</evidence>
<dbReference type="GO" id="GO:0019354">
    <property type="term" value="P:siroheme biosynthetic process"/>
    <property type="evidence" value="ECO:0007669"/>
    <property type="project" value="UniProtKB-UniPathway"/>
</dbReference>
<dbReference type="NCBIfam" id="TIGR01470">
    <property type="entry name" value="cysG_Nterm"/>
    <property type="match status" value="1"/>
</dbReference>
<reference evidence="7 9" key="1">
    <citation type="submission" date="2016-10" db="EMBL/GenBank/DDBJ databases">
        <title>Draft genome sequences of four alkaliphilic bacteria belonging to the Anaerobacillus genus.</title>
        <authorList>
            <person name="Bassil N.M."/>
            <person name="Lloyd J.R."/>
        </authorList>
    </citation>
    <scope>NUCLEOTIDE SEQUENCE [LARGE SCALE GENOMIC DNA]</scope>
    <source>
        <strain evidence="7 9">NB2006</strain>
    </source>
</reference>
<dbReference type="SUPFAM" id="SSF51735">
    <property type="entry name" value="NAD(P)-binding Rossmann-fold domains"/>
    <property type="match status" value="1"/>
</dbReference>
<dbReference type="UniPathway" id="UPA00262">
    <property type="reaction ID" value="UER00222"/>
</dbReference>
<keyword evidence="5" id="KW-0627">Porphyrin biosynthesis</keyword>
<dbReference type="InterPro" id="IPR028161">
    <property type="entry name" value="Met8-like"/>
</dbReference>
<evidence type="ECO:0000256" key="4">
    <source>
        <dbReference type="ARBA" id="ARBA00023027"/>
    </source>
</evidence>
<protein>
    <recommendedName>
        <fullName evidence="2">precorrin-2 dehydrogenase</fullName>
        <ecNumber evidence="2">1.3.1.76</ecNumber>
    </recommendedName>
</protein>
<evidence type="ECO:0000313" key="7">
    <source>
        <dbReference type="EMBL" id="OIJ12143.1"/>
    </source>
</evidence>
<dbReference type="GO" id="GO:0004325">
    <property type="term" value="F:ferrochelatase activity"/>
    <property type="evidence" value="ECO:0007669"/>
    <property type="project" value="InterPro"/>
</dbReference>
<dbReference type="Pfam" id="PF13241">
    <property type="entry name" value="NAD_binding_7"/>
    <property type="match status" value="1"/>
</dbReference>
<dbReference type="OrthoDB" id="9773765at2"/>
<dbReference type="KEGG" id="aia:AWH56_023570"/>
<evidence type="ECO:0000256" key="5">
    <source>
        <dbReference type="ARBA" id="ARBA00023244"/>
    </source>
</evidence>
<dbReference type="Gene3D" id="1.10.8.610">
    <property type="entry name" value="SirC, precorrin-2 dehydrogenase, C-terminal helical domain-like"/>
    <property type="match status" value="1"/>
</dbReference>
<evidence type="ECO:0000256" key="2">
    <source>
        <dbReference type="ARBA" id="ARBA00012400"/>
    </source>
</evidence>
<evidence type="ECO:0000313" key="8">
    <source>
        <dbReference type="EMBL" id="QOY35617.1"/>
    </source>
</evidence>
<evidence type="ECO:0000313" key="9">
    <source>
        <dbReference type="Proteomes" id="UP000180175"/>
    </source>
</evidence>
<gene>
    <name evidence="8" type="ORF">AWH56_023570</name>
    <name evidence="7" type="ORF">AWH56_14315</name>
</gene>
<dbReference type="InterPro" id="IPR042518">
    <property type="entry name" value="SirC_C"/>
</dbReference>
<dbReference type="EC" id="1.3.1.76" evidence="2"/>
<dbReference type="GO" id="GO:0043115">
    <property type="term" value="F:precorrin-2 dehydrogenase activity"/>
    <property type="evidence" value="ECO:0007669"/>
    <property type="project" value="UniProtKB-EC"/>
</dbReference>
<proteinExistence type="predicted"/>
<comment type="catalytic activity">
    <reaction evidence="6">
        <text>precorrin-2 + NAD(+) = sirohydrochlorin + NADH + 2 H(+)</text>
        <dbReference type="Rhea" id="RHEA:15613"/>
        <dbReference type="ChEBI" id="CHEBI:15378"/>
        <dbReference type="ChEBI" id="CHEBI:57540"/>
        <dbReference type="ChEBI" id="CHEBI:57945"/>
        <dbReference type="ChEBI" id="CHEBI:58351"/>
        <dbReference type="ChEBI" id="CHEBI:58827"/>
        <dbReference type="EC" id="1.3.1.76"/>
    </reaction>
</comment>
<dbReference type="EMBL" id="LQXD01000129">
    <property type="protein sequence ID" value="OIJ12143.1"/>
    <property type="molecule type" value="Genomic_DNA"/>
</dbReference>
<dbReference type="InterPro" id="IPR006367">
    <property type="entry name" value="Sirohaem_synthase_N"/>
</dbReference>
<dbReference type="SUPFAM" id="SSF75615">
    <property type="entry name" value="Siroheme synthase middle domains-like"/>
    <property type="match status" value="1"/>
</dbReference>
<dbReference type="PANTHER" id="PTHR35330">
    <property type="entry name" value="SIROHEME BIOSYNTHESIS PROTEIN MET8"/>
    <property type="match status" value="1"/>
</dbReference>
<comment type="pathway">
    <text evidence="1">Porphyrin-containing compound metabolism; siroheme biosynthesis; sirohydrochlorin from precorrin-2: step 1/1.</text>
</comment>
<accession>A0A1S2LJ59</accession>
<dbReference type="Gene3D" id="3.40.50.720">
    <property type="entry name" value="NAD(P)-binding Rossmann-like Domain"/>
    <property type="match status" value="1"/>
</dbReference>
<dbReference type="InterPro" id="IPR036291">
    <property type="entry name" value="NAD(P)-bd_dom_sf"/>
</dbReference>
<reference evidence="8" key="4">
    <citation type="submission" date="2020-10" db="EMBL/GenBank/DDBJ databases">
        <authorList>
            <person name="Bassil N.M."/>
            <person name="Lloyd J.R."/>
        </authorList>
    </citation>
    <scope>NUCLEOTIDE SEQUENCE</scope>
    <source>
        <strain evidence="8">NB2006</strain>
    </source>
</reference>
<reference evidence="8 9" key="2">
    <citation type="journal article" date="2017" name="Genome Announc.">
        <title>Draft Genome Sequences of Four Alkaliphilic Bacteria Belonging to the Anaerobacillus Genus.</title>
        <authorList>
            <person name="Bassil N.M."/>
            <person name="Lloyd J.R."/>
        </authorList>
    </citation>
    <scope>NUCLEOTIDE SEQUENCE [LARGE SCALE GENOMIC DNA]</scope>
    <source>
        <strain evidence="8 9">NB2006</strain>
    </source>
</reference>
<dbReference type="RefSeq" id="WP_071317720.1">
    <property type="nucleotide sequence ID" value="NZ_CP063356.2"/>
</dbReference>
<evidence type="ECO:0000256" key="3">
    <source>
        <dbReference type="ARBA" id="ARBA00023002"/>
    </source>
</evidence>
<sequence>MVRHYPISLNLKNKQVVIVGGGFIAERKLRKLLEAEADITVISPEINAGIQRFVTEGQVKWKKKCFSEEDLSKAFLIVAATNVQHVNRQVSEACNEQQLINIVDDPARSNFIVPSTLRRGKLVISVSTGGASPGLAKKIVAELSREYDDSYDAYLEFLTDCRTKIQEEITDLTVRKEVFQKLLDPAFLRLTKEGSLKEREVLFRQLL</sequence>
<name>A0A1S2LJ59_9BACI</name>
<keyword evidence="9" id="KW-1185">Reference proteome</keyword>
<evidence type="ECO:0000256" key="1">
    <source>
        <dbReference type="ARBA" id="ARBA00005010"/>
    </source>
</evidence>
<dbReference type="PANTHER" id="PTHR35330:SF1">
    <property type="entry name" value="SIROHEME BIOSYNTHESIS PROTEIN MET8"/>
    <property type="match status" value="1"/>
</dbReference>
<dbReference type="EMBL" id="CP063356">
    <property type="protein sequence ID" value="QOY35617.1"/>
    <property type="molecule type" value="Genomic_DNA"/>
</dbReference>
<dbReference type="Proteomes" id="UP000180175">
    <property type="component" value="Chromosome"/>
</dbReference>
<dbReference type="NCBIfam" id="NF005222">
    <property type="entry name" value="PRK06718.1"/>
    <property type="match status" value="1"/>
</dbReference>
<keyword evidence="4" id="KW-0520">NAD</keyword>
<dbReference type="AlphaFoldDB" id="A0A1S2LJ59"/>
<reference evidence="8 9" key="3">
    <citation type="journal article" date="2019" name="Int. J. Syst. Evol. Microbiol.">
        <title>Anaerobacillus isosaccharinicus sp. nov., an alkaliphilic bacterium which degrades isosaccharinic acid.</title>
        <authorList>
            <person name="Bassil N.M."/>
            <person name="Lloyd J.R."/>
        </authorList>
    </citation>
    <scope>NUCLEOTIDE SEQUENCE [LARGE SCALE GENOMIC DNA]</scope>
    <source>
        <strain evidence="8 9">NB2006</strain>
    </source>
</reference>